<keyword evidence="3" id="KW-1185">Reference proteome</keyword>
<evidence type="ECO:0000313" key="3">
    <source>
        <dbReference type="Proteomes" id="UP000054007"/>
    </source>
</evidence>
<proteinExistence type="predicted"/>
<protein>
    <submittedName>
        <fullName evidence="2">Uncharacterized protein</fullName>
    </submittedName>
</protein>
<gene>
    <name evidence="2" type="ORF">CYLTODRAFT_240254</name>
</gene>
<name>A0A0D7BTB2_9AGAR</name>
<dbReference type="AlphaFoldDB" id="A0A0D7BTB2"/>
<keyword evidence="1" id="KW-0812">Transmembrane</keyword>
<keyword evidence="1" id="KW-0472">Membrane</keyword>
<evidence type="ECO:0000313" key="2">
    <source>
        <dbReference type="EMBL" id="KIY73409.1"/>
    </source>
</evidence>
<accession>A0A0D7BTB2</accession>
<reference evidence="2 3" key="1">
    <citation type="journal article" date="2015" name="Fungal Genet. Biol.">
        <title>Evolution of novel wood decay mechanisms in Agaricales revealed by the genome sequences of Fistulina hepatica and Cylindrobasidium torrendii.</title>
        <authorList>
            <person name="Floudas D."/>
            <person name="Held B.W."/>
            <person name="Riley R."/>
            <person name="Nagy L.G."/>
            <person name="Koehler G."/>
            <person name="Ransdell A.S."/>
            <person name="Younus H."/>
            <person name="Chow J."/>
            <person name="Chiniquy J."/>
            <person name="Lipzen A."/>
            <person name="Tritt A."/>
            <person name="Sun H."/>
            <person name="Haridas S."/>
            <person name="LaButti K."/>
            <person name="Ohm R.A."/>
            <person name="Kues U."/>
            <person name="Blanchette R.A."/>
            <person name="Grigoriev I.V."/>
            <person name="Minto R.E."/>
            <person name="Hibbett D.S."/>
        </authorList>
    </citation>
    <scope>NUCLEOTIDE SEQUENCE [LARGE SCALE GENOMIC DNA]</scope>
    <source>
        <strain evidence="2 3">FP15055 ss-10</strain>
    </source>
</reference>
<keyword evidence="1" id="KW-1133">Transmembrane helix</keyword>
<evidence type="ECO:0000256" key="1">
    <source>
        <dbReference type="SAM" id="Phobius"/>
    </source>
</evidence>
<organism evidence="2 3">
    <name type="scientific">Cylindrobasidium torrendii FP15055 ss-10</name>
    <dbReference type="NCBI Taxonomy" id="1314674"/>
    <lineage>
        <taxon>Eukaryota</taxon>
        <taxon>Fungi</taxon>
        <taxon>Dikarya</taxon>
        <taxon>Basidiomycota</taxon>
        <taxon>Agaricomycotina</taxon>
        <taxon>Agaricomycetes</taxon>
        <taxon>Agaricomycetidae</taxon>
        <taxon>Agaricales</taxon>
        <taxon>Marasmiineae</taxon>
        <taxon>Physalacriaceae</taxon>
        <taxon>Cylindrobasidium</taxon>
    </lineage>
</organism>
<feature type="transmembrane region" description="Helical" evidence="1">
    <location>
        <begin position="52"/>
        <end position="73"/>
    </location>
</feature>
<dbReference type="EMBL" id="KN880436">
    <property type="protein sequence ID" value="KIY73409.1"/>
    <property type="molecule type" value="Genomic_DNA"/>
</dbReference>
<sequence length="97" mass="11587">MEVQEGPRRKNHCWRRLDFDVQKFTPMSTHDSNSLCLLYLCHISSFVRIPTLYNILLLYCAFMYLLDLLNTHAVHCWRRRDRRPSLLNFAEGRGTLT</sequence>
<dbReference type="Proteomes" id="UP000054007">
    <property type="component" value="Unassembled WGS sequence"/>
</dbReference>